<dbReference type="Pfam" id="PF06985">
    <property type="entry name" value="HET"/>
    <property type="match status" value="1"/>
</dbReference>
<proteinExistence type="predicted"/>
<evidence type="ECO:0000313" key="2">
    <source>
        <dbReference type="EMBL" id="KAF7505300.1"/>
    </source>
</evidence>
<comment type="caution">
    <text evidence="2">The sequence shown here is derived from an EMBL/GenBank/DDBJ whole genome shotgun (WGS) entry which is preliminary data.</text>
</comment>
<dbReference type="PANTHER" id="PTHR33112">
    <property type="entry name" value="DOMAIN PROTEIN, PUTATIVE-RELATED"/>
    <property type="match status" value="1"/>
</dbReference>
<feature type="domain" description="Heterokaryon incompatibility" evidence="1">
    <location>
        <begin position="71"/>
        <end position="122"/>
    </location>
</feature>
<keyword evidence="3" id="KW-1185">Reference proteome</keyword>
<dbReference type="PANTHER" id="PTHR33112:SF10">
    <property type="entry name" value="TOL"/>
    <property type="match status" value="1"/>
</dbReference>
<dbReference type="EMBL" id="JAACFV010000113">
    <property type="protein sequence ID" value="KAF7505300.1"/>
    <property type="molecule type" value="Genomic_DNA"/>
</dbReference>
<evidence type="ECO:0000313" key="3">
    <source>
        <dbReference type="Proteomes" id="UP000606974"/>
    </source>
</evidence>
<organism evidence="2 3">
    <name type="scientific">Endocarpon pusillum</name>
    <dbReference type="NCBI Taxonomy" id="364733"/>
    <lineage>
        <taxon>Eukaryota</taxon>
        <taxon>Fungi</taxon>
        <taxon>Dikarya</taxon>
        <taxon>Ascomycota</taxon>
        <taxon>Pezizomycotina</taxon>
        <taxon>Eurotiomycetes</taxon>
        <taxon>Chaetothyriomycetidae</taxon>
        <taxon>Verrucariales</taxon>
        <taxon>Verrucariaceae</taxon>
        <taxon>Endocarpon</taxon>
    </lineage>
</organism>
<evidence type="ECO:0000259" key="1">
    <source>
        <dbReference type="Pfam" id="PF06985"/>
    </source>
</evidence>
<dbReference type="AlphaFoldDB" id="A0A8H7E1H3"/>
<protein>
    <recommendedName>
        <fullName evidence="1">Heterokaryon incompatibility domain-containing protein</fullName>
    </recommendedName>
</protein>
<dbReference type="OrthoDB" id="5125733at2759"/>
<accession>A0A8H7E1H3</accession>
<name>A0A8H7E1H3_9EURO</name>
<sequence length="122" mass="14475">MTRSTSENTDSSASWDYIQQWIFNCWNNHPSCRLRPPSLPEVVPTRLLDVACFDEDVRLCEISTMETDACYMTLSHRWGNKVPTRLLSHNYHEFKLKIWLPDLPQTFKDAVKITRRLNIRYL</sequence>
<dbReference type="InterPro" id="IPR010730">
    <property type="entry name" value="HET"/>
</dbReference>
<reference evidence="2" key="1">
    <citation type="submission" date="2020-02" db="EMBL/GenBank/DDBJ databases">
        <authorList>
            <person name="Palmer J.M."/>
        </authorList>
    </citation>
    <scope>NUCLEOTIDE SEQUENCE</scope>
    <source>
        <strain evidence="2">EPUS1.4</strain>
        <tissue evidence="2">Thallus</tissue>
    </source>
</reference>
<gene>
    <name evidence="2" type="ORF">GJ744_001087</name>
</gene>
<dbReference type="Proteomes" id="UP000606974">
    <property type="component" value="Unassembled WGS sequence"/>
</dbReference>